<dbReference type="SUPFAM" id="SSF56281">
    <property type="entry name" value="Metallo-hydrolase/oxidoreductase"/>
    <property type="match status" value="1"/>
</dbReference>
<dbReference type="PANTHER" id="PTHR11203:SF37">
    <property type="entry name" value="INTEGRATOR COMPLEX SUBUNIT 11"/>
    <property type="match status" value="1"/>
</dbReference>
<dbReference type="Proteomes" id="UP000254701">
    <property type="component" value="Unassembled WGS sequence"/>
</dbReference>
<dbReference type="InterPro" id="IPR001279">
    <property type="entry name" value="Metallo-B-lactamas"/>
</dbReference>
<dbReference type="Pfam" id="PF12706">
    <property type="entry name" value="Lactamase_B_2"/>
    <property type="match status" value="1"/>
</dbReference>
<evidence type="ECO:0000259" key="1">
    <source>
        <dbReference type="SMART" id="SM00849"/>
    </source>
</evidence>
<evidence type="ECO:0000313" key="3">
    <source>
        <dbReference type="Proteomes" id="UP000254701"/>
    </source>
</evidence>
<name>A0A381IM83_AMIAI</name>
<evidence type="ECO:0000313" key="2">
    <source>
        <dbReference type="EMBL" id="SUY29172.1"/>
    </source>
</evidence>
<dbReference type="InterPro" id="IPR050698">
    <property type="entry name" value="MBL"/>
</dbReference>
<dbReference type="Gene3D" id="3.60.15.10">
    <property type="entry name" value="Ribonuclease Z/Hydroxyacylglutathione hydrolase-like"/>
    <property type="match status" value="1"/>
</dbReference>
<protein>
    <submittedName>
        <fullName evidence="2">Ribonuclease TTHA0252</fullName>
        <ecNumber evidence="2">3.1.-.-</ecNumber>
    </submittedName>
</protein>
<dbReference type="EC" id="3.1.-.-" evidence="2"/>
<sequence>MSMHIDLCGGFGEKGRTSVAISGGGRRILLDAGIKVGASGPDYYPVLAGGINELDAVLISHAHEDHVGALSWLLSQGYGGRILMTSETLDEAPATLRAYADPDDFRRFPLLKDRIELFEPGDSLTIDGLSIATGRSGHVVGGVWFTVDDGSRKIVYSADVVPDSSVFVMDAMPPCDLLVFDASYGADPVGGAARAQAIAEWVAARPGGCLLPTPLSGRSLELMAILDGPFAIHASMRASLAAQIEARSALYPAVVPLLQRRLTDAADWHDGDALPACPLLADDGMGKAGPSAMLLPLADVAGYPILLTGHLPAGSPGEALHAAGRAGWIRMPTHPTLSGNLAIWEGAGRPLALGHSCPPDMLAELVPHIPSLRVDLRTGDSYTLAS</sequence>
<organism evidence="2 3">
    <name type="scientific">Aminobacter aminovorans</name>
    <name type="common">Chelatobacter heintzii</name>
    <dbReference type="NCBI Taxonomy" id="83263"/>
    <lineage>
        <taxon>Bacteria</taxon>
        <taxon>Pseudomonadati</taxon>
        <taxon>Pseudomonadota</taxon>
        <taxon>Alphaproteobacteria</taxon>
        <taxon>Hyphomicrobiales</taxon>
        <taxon>Phyllobacteriaceae</taxon>
        <taxon>Aminobacter</taxon>
    </lineage>
</organism>
<dbReference type="GO" id="GO:0004521">
    <property type="term" value="F:RNA endonuclease activity"/>
    <property type="evidence" value="ECO:0007669"/>
    <property type="project" value="TreeGrafter"/>
</dbReference>
<proteinExistence type="predicted"/>
<dbReference type="PANTHER" id="PTHR11203">
    <property type="entry name" value="CLEAVAGE AND POLYADENYLATION SPECIFICITY FACTOR FAMILY MEMBER"/>
    <property type="match status" value="1"/>
</dbReference>
<dbReference type="InterPro" id="IPR036866">
    <property type="entry name" value="RibonucZ/Hydroxyglut_hydro"/>
</dbReference>
<gene>
    <name evidence="2" type="ORF">NCTC10684_05404</name>
</gene>
<dbReference type="AlphaFoldDB" id="A0A381IM83"/>
<dbReference type="SMART" id="SM00849">
    <property type="entry name" value="Lactamase_B"/>
    <property type="match status" value="1"/>
</dbReference>
<feature type="domain" description="Metallo-beta-lactamase" evidence="1">
    <location>
        <begin position="15"/>
        <end position="201"/>
    </location>
</feature>
<keyword evidence="2" id="KW-0378">Hydrolase</keyword>
<reference evidence="2 3" key="1">
    <citation type="submission" date="2018-06" db="EMBL/GenBank/DDBJ databases">
        <authorList>
            <consortium name="Pathogen Informatics"/>
            <person name="Doyle S."/>
        </authorList>
    </citation>
    <scope>NUCLEOTIDE SEQUENCE [LARGE SCALE GENOMIC DNA]</scope>
    <source>
        <strain evidence="2 3">NCTC10684</strain>
    </source>
</reference>
<dbReference type="RefSeq" id="WP_425358771.1">
    <property type="nucleotide sequence ID" value="NZ_BAAAVY010000031.1"/>
</dbReference>
<accession>A0A381IM83</accession>
<dbReference type="GO" id="GO:0016787">
    <property type="term" value="F:hydrolase activity"/>
    <property type="evidence" value="ECO:0007669"/>
    <property type="project" value="UniProtKB-KW"/>
</dbReference>
<dbReference type="EMBL" id="UFSM01000003">
    <property type="protein sequence ID" value="SUY29172.1"/>
    <property type="molecule type" value="Genomic_DNA"/>
</dbReference>